<keyword evidence="3" id="KW-1185">Reference proteome</keyword>
<organism evidence="2 3">
    <name type="scientific">Dermatophagoides pteronyssinus</name>
    <name type="common">European house dust mite</name>
    <dbReference type="NCBI Taxonomy" id="6956"/>
    <lineage>
        <taxon>Eukaryota</taxon>
        <taxon>Metazoa</taxon>
        <taxon>Ecdysozoa</taxon>
        <taxon>Arthropoda</taxon>
        <taxon>Chelicerata</taxon>
        <taxon>Arachnida</taxon>
        <taxon>Acari</taxon>
        <taxon>Acariformes</taxon>
        <taxon>Sarcoptiformes</taxon>
        <taxon>Astigmata</taxon>
        <taxon>Psoroptidia</taxon>
        <taxon>Analgoidea</taxon>
        <taxon>Pyroglyphidae</taxon>
        <taxon>Dermatophagoidinae</taxon>
        <taxon>Dermatophagoides</taxon>
    </lineage>
</organism>
<feature type="transmembrane region" description="Helical" evidence="1">
    <location>
        <begin position="114"/>
        <end position="133"/>
    </location>
</feature>
<sequence length="148" mass="16592">MIAFIKHVLPRFLRPAILAQELNCGLKSRVFLERLFANDGFADRSTNESRISNITFQKASANKQHLNFLSNSFVLSSTIITISIERLRSIPSCTIPNDIFFFNCDNVKPACIKFSGMFIILISPLVVSLFAAIDDSENCSTKHIDCIC</sequence>
<dbReference type="Proteomes" id="UP000887458">
    <property type="component" value="Unassembled WGS sequence"/>
</dbReference>
<proteinExistence type="predicted"/>
<accession>A0ABQ8J586</accession>
<evidence type="ECO:0000256" key="1">
    <source>
        <dbReference type="SAM" id="Phobius"/>
    </source>
</evidence>
<keyword evidence="1" id="KW-0472">Membrane</keyword>
<evidence type="ECO:0000313" key="3">
    <source>
        <dbReference type="Proteomes" id="UP000887458"/>
    </source>
</evidence>
<name>A0ABQ8J586_DERPT</name>
<comment type="caution">
    <text evidence="2">The sequence shown here is derived from an EMBL/GenBank/DDBJ whole genome shotgun (WGS) entry which is preliminary data.</text>
</comment>
<reference evidence="2 3" key="2">
    <citation type="journal article" date="2022" name="Mol. Biol. Evol.">
        <title>Comparative Genomics Reveals Insights into the Divergent Evolution of Astigmatic Mites and Household Pest Adaptations.</title>
        <authorList>
            <person name="Xiong Q."/>
            <person name="Wan A.T."/>
            <person name="Liu X."/>
            <person name="Fung C.S."/>
            <person name="Xiao X."/>
            <person name="Malainual N."/>
            <person name="Hou J."/>
            <person name="Wang L."/>
            <person name="Wang M."/>
            <person name="Yang K.Y."/>
            <person name="Cui Y."/>
            <person name="Leung E.L."/>
            <person name="Nong W."/>
            <person name="Shin S.K."/>
            <person name="Au S.W."/>
            <person name="Jeong K.Y."/>
            <person name="Chew F.T."/>
            <person name="Hui J.H."/>
            <person name="Leung T.F."/>
            <person name="Tungtrongchitr A."/>
            <person name="Zhong N."/>
            <person name="Liu Z."/>
            <person name="Tsui S.K."/>
        </authorList>
    </citation>
    <scope>NUCLEOTIDE SEQUENCE [LARGE SCALE GENOMIC DNA]</scope>
    <source>
        <strain evidence="2">Derp</strain>
    </source>
</reference>
<dbReference type="EMBL" id="NJHN03000074">
    <property type="protein sequence ID" value="KAH9417734.1"/>
    <property type="molecule type" value="Genomic_DNA"/>
</dbReference>
<protein>
    <submittedName>
        <fullName evidence="2">Uncharacterized protein</fullName>
    </submittedName>
</protein>
<gene>
    <name evidence="2" type="ORF">DERP_011445</name>
</gene>
<keyword evidence="1" id="KW-1133">Transmembrane helix</keyword>
<keyword evidence="1" id="KW-0812">Transmembrane</keyword>
<reference evidence="2 3" key="1">
    <citation type="journal article" date="2018" name="J. Allergy Clin. Immunol.">
        <title>High-quality assembly of Dermatophagoides pteronyssinus genome and transcriptome reveals a wide range of novel allergens.</title>
        <authorList>
            <person name="Liu X.Y."/>
            <person name="Yang K.Y."/>
            <person name="Wang M.Q."/>
            <person name="Kwok J.S."/>
            <person name="Zeng X."/>
            <person name="Yang Z."/>
            <person name="Xiao X.J."/>
            <person name="Lau C.P."/>
            <person name="Li Y."/>
            <person name="Huang Z.M."/>
            <person name="Ba J.G."/>
            <person name="Yim A.K."/>
            <person name="Ouyang C.Y."/>
            <person name="Ngai S.M."/>
            <person name="Chan T.F."/>
            <person name="Leung E.L."/>
            <person name="Liu L."/>
            <person name="Liu Z.G."/>
            <person name="Tsui S.K."/>
        </authorList>
    </citation>
    <scope>NUCLEOTIDE SEQUENCE [LARGE SCALE GENOMIC DNA]</scope>
    <source>
        <strain evidence="2">Derp</strain>
    </source>
</reference>
<evidence type="ECO:0000313" key="2">
    <source>
        <dbReference type="EMBL" id="KAH9417734.1"/>
    </source>
</evidence>